<dbReference type="SUPFAM" id="SSF53474">
    <property type="entry name" value="alpha/beta-Hydrolases"/>
    <property type="match status" value="1"/>
</dbReference>
<dbReference type="InterPro" id="IPR029058">
    <property type="entry name" value="AB_hydrolase_fold"/>
</dbReference>
<accession>A0A8S1EAR6</accession>
<organism evidence="3 4">
    <name type="scientific">Caenorhabditis bovis</name>
    <dbReference type="NCBI Taxonomy" id="2654633"/>
    <lineage>
        <taxon>Eukaryota</taxon>
        <taxon>Metazoa</taxon>
        <taxon>Ecdysozoa</taxon>
        <taxon>Nematoda</taxon>
        <taxon>Chromadorea</taxon>
        <taxon>Rhabditida</taxon>
        <taxon>Rhabditina</taxon>
        <taxon>Rhabditomorpha</taxon>
        <taxon>Rhabditoidea</taxon>
        <taxon>Rhabditidae</taxon>
        <taxon>Peloderinae</taxon>
        <taxon>Caenorhabditis</taxon>
    </lineage>
</organism>
<dbReference type="AlphaFoldDB" id="A0A8S1EAR6"/>
<dbReference type="Proteomes" id="UP000494206">
    <property type="component" value="Unassembled WGS sequence"/>
</dbReference>
<comment type="caution">
    <text evidence="3">The sequence shown here is derived from an EMBL/GenBank/DDBJ whole genome shotgun (WGS) entry which is preliminary data.</text>
</comment>
<evidence type="ECO:0000259" key="2">
    <source>
        <dbReference type="Pfam" id="PF01764"/>
    </source>
</evidence>
<reference evidence="3 4" key="1">
    <citation type="submission" date="2020-04" db="EMBL/GenBank/DDBJ databases">
        <authorList>
            <person name="Laetsch R D."/>
            <person name="Stevens L."/>
            <person name="Kumar S."/>
            <person name="Blaxter L. M."/>
        </authorList>
    </citation>
    <scope>NUCLEOTIDE SEQUENCE [LARGE SCALE GENOMIC DNA]</scope>
</reference>
<evidence type="ECO:0000256" key="1">
    <source>
        <dbReference type="SAM" id="SignalP"/>
    </source>
</evidence>
<keyword evidence="1" id="KW-0732">Signal</keyword>
<name>A0A8S1EAR6_9PELO</name>
<dbReference type="PANTHER" id="PTHR45908:SF1">
    <property type="entry name" value="FUNGAL LIPASE-LIKE DOMAIN-CONTAINING PROTEIN-RELATED"/>
    <property type="match status" value="1"/>
</dbReference>
<dbReference type="CDD" id="cd00519">
    <property type="entry name" value="Lipase_3"/>
    <property type="match status" value="1"/>
</dbReference>
<dbReference type="EMBL" id="CADEPM010000001">
    <property type="protein sequence ID" value="CAB3398656.1"/>
    <property type="molecule type" value="Genomic_DNA"/>
</dbReference>
<dbReference type="PANTHER" id="PTHR45908">
    <property type="entry name" value="PROTEIN CBG11750-RELATED"/>
    <property type="match status" value="1"/>
</dbReference>
<gene>
    <name evidence="3" type="ORF">CBOVIS_LOCUS1907</name>
</gene>
<dbReference type="Gene3D" id="3.40.50.1820">
    <property type="entry name" value="alpha/beta hydrolase"/>
    <property type="match status" value="1"/>
</dbReference>
<proteinExistence type="predicted"/>
<dbReference type="PROSITE" id="PS51257">
    <property type="entry name" value="PROKAR_LIPOPROTEIN"/>
    <property type="match status" value="1"/>
</dbReference>
<dbReference type="OrthoDB" id="438440at2759"/>
<feature type="domain" description="Fungal lipase-type" evidence="2">
    <location>
        <begin position="92"/>
        <end position="224"/>
    </location>
</feature>
<feature type="chain" id="PRO_5035907132" description="Fungal lipase-type domain-containing protein" evidence="1">
    <location>
        <begin position="18"/>
        <end position="350"/>
    </location>
</feature>
<feature type="signal peptide" evidence="1">
    <location>
        <begin position="1"/>
        <end position="17"/>
    </location>
</feature>
<sequence>MRCLVVIFAYLVASCLAVFTALDKLYNETEARQMLKMVAATTAPNKLECIRQAHPKSEKYKIVEEFDMPCDFLGSPCSGYIAVSKKLKQMTLAFRSSETPGQLALQMWSLITPDMKFGHLGKVNRYFSRSHDIIWPSIQKTLNKKKFKDYDVVITGHSLGGALASLAAVRLVADGHRRSDQVKLFTYGEPRVGNLEFSRRFSLLVPYSFRIVHAIDLITRLPVCTRAKNANGPTSAGLHDGPCDGDDPRGSYHHGLEIWYPGDMKEGSSFTVCDGLPINEDFQCSSGVKPTITNATEMLFNHLYYFDVDVSAFGFSNCNSTISYKEPNRSLGIIGIFKEVSRWLKRVLPI</sequence>
<protein>
    <recommendedName>
        <fullName evidence="2">Fungal lipase-type domain-containing protein</fullName>
    </recommendedName>
</protein>
<dbReference type="InterPro" id="IPR002921">
    <property type="entry name" value="Fungal_lipase-type"/>
</dbReference>
<dbReference type="Pfam" id="PF01764">
    <property type="entry name" value="Lipase_3"/>
    <property type="match status" value="1"/>
</dbReference>
<evidence type="ECO:0000313" key="3">
    <source>
        <dbReference type="EMBL" id="CAB3398656.1"/>
    </source>
</evidence>
<dbReference type="GO" id="GO:0006629">
    <property type="term" value="P:lipid metabolic process"/>
    <property type="evidence" value="ECO:0007669"/>
    <property type="project" value="InterPro"/>
</dbReference>
<evidence type="ECO:0000313" key="4">
    <source>
        <dbReference type="Proteomes" id="UP000494206"/>
    </source>
</evidence>
<keyword evidence="4" id="KW-1185">Reference proteome</keyword>